<evidence type="ECO:0000313" key="3">
    <source>
        <dbReference type="Proteomes" id="UP000772591"/>
    </source>
</evidence>
<dbReference type="InterPro" id="IPR011051">
    <property type="entry name" value="RmlC_Cupin_sf"/>
</dbReference>
<dbReference type="Pfam" id="PF07883">
    <property type="entry name" value="Cupin_2"/>
    <property type="match status" value="1"/>
</dbReference>
<evidence type="ECO:0000313" key="2">
    <source>
        <dbReference type="EMBL" id="MBN3966175.1"/>
    </source>
</evidence>
<gene>
    <name evidence="2" type="ORF">IMW75_12925</name>
</gene>
<dbReference type="RefSeq" id="WP_205892812.1">
    <property type="nucleotide sequence ID" value="NZ_JADEVO010000015.1"/>
</dbReference>
<dbReference type="Gene3D" id="2.60.120.10">
    <property type="entry name" value="Jelly Rolls"/>
    <property type="match status" value="1"/>
</dbReference>
<name>A0ABS3AIC2_9PSED</name>
<accession>A0ABS3AIC2</accession>
<keyword evidence="3" id="KW-1185">Reference proteome</keyword>
<organism evidence="2 3">
    <name type="scientific">Pseudomonas gregormendelii</name>
    <dbReference type="NCBI Taxonomy" id="1628277"/>
    <lineage>
        <taxon>Bacteria</taxon>
        <taxon>Pseudomonadati</taxon>
        <taxon>Pseudomonadota</taxon>
        <taxon>Gammaproteobacteria</taxon>
        <taxon>Pseudomonadales</taxon>
        <taxon>Pseudomonadaceae</taxon>
        <taxon>Pseudomonas</taxon>
    </lineage>
</organism>
<dbReference type="Proteomes" id="UP000772591">
    <property type="component" value="Unassembled WGS sequence"/>
</dbReference>
<feature type="domain" description="Cupin type-2" evidence="1">
    <location>
        <begin position="66"/>
        <end position="132"/>
    </location>
</feature>
<protein>
    <submittedName>
        <fullName evidence="2">Cupin domain-containing protein</fullName>
    </submittedName>
</protein>
<dbReference type="InterPro" id="IPR014710">
    <property type="entry name" value="RmlC-like_jellyroll"/>
</dbReference>
<dbReference type="EMBL" id="JADEVO010000015">
    <property type="protein sequence ID" value="MBN3966175.1"/>
    <property type="molecule type" value="Genomic_DNA"/>
</dbReference>
<dbReference type="SUPFAM" id="SSF51182">
    <property type="entry name" value="RmlC-like cupins"/>
    <property type="match status" value="1"/>
</dbReference>
<dbReference type="InterPro" id="IPR013096">
    <property type="entry name" value="Cupin_2"/>
</dbReference>
<proteinExistence type="predicted"/>
<reference evidence="2 3" key="1">
    <citation type="journal article" date="2021" name="Int. J. Syst. Evol. Microbiol.">
        <title>Pseudomonas piscium sp. nov., Pseudomonas pisciculturae sp. nov., Pseudomonas mucoides sp. nov. and Pseudomonas neuropathica sp. nov. isolated from rainbow trout.</title>
        <authorList>
            <person name="Duman M."/>
            <person name="Mulet M."/>
            <person name="Altun S."/>
            <person name="Saticioglu I.B."/>
            <person name="Gomila M."/>
            <person name="Lalucat J."/>
            <person name="Garcia-Valdes E."/>
        </authorList>
    </citation>
    <scope>NUCLEOTIDE SEQUENCE [LARGE SCALE GENOMIC DNA]</scope>
    <source>
        <strain evidence="2 3">LMG 28632</strain>
    </source>
</reference>
<evidence type="ECO:0000259" key="1">
    <source>
        <dbReference type="Pfam" id="PF07883"/>
    </source>
</evidence>
<dbReference type="CDD" id="cd02236">
    <property type="entry name" value="cupin_CV2614-like"/>
    <property type="match status" value="1"/>
</dbReference>
<sequence>MFDIIKSKTVLLTWGIGLSLLAGSVSAHNQSVVESETLLRSSASWDGLPYVAYPSGSPELTVLKISIPANTALPWHTHPMPNAAYVLSGELTVEKKDIGEKKTLGAGQVLPEMVGTLHRGLTGDLPAVLIVFYAGAKGMPLSQP</sequence>
<comment type="caution">
    <text evidence="2">The sequence shown here is derived from an EMBL/GenBank/DDBJ whole genome shotgun (WGS) entry which is preliminary data.</text>
</comment>